<feature type="compositionally biased region" description="Basic and acidic residues" evidence="2">
    <location>
        <begin position="88"/>
        <end position="98"/>
    </location>
</feature>
<protein>
    <submittedName>
        <fullName evidence="3">Uncharacterized protein</fullName>
    </submittedName>
</protein>
<keyword evidence="4" id="KW-1185">Reference proteome</keyword>
<feature type="region of interest" description="Disordered" evidence="2">
    <location>
        <begin position="1770"/>
        <end position="1805"/>
    </location>
</feature>
<dbReference type="GO" id="GO:0051015">
    <property type="term" value="F:actin filament binding"/>
    <property type="evidence" value="ECO:0007669"/>
    <property type="project" value="TreeGrafter"/>
</dbReference>
<evidence type="ECO:0000313" key="4">
    <source>
        <dbReference type="Proteomes" id="UP001244011"/>
    </source>
</evidence>
<feature type="compositionally biased region" description="Polar residues" evidence="2">
    <location>
        <begin position="1948"/>
        <end position="1959"/>
    </location>
</feature>
<dbReference type="RefSeq" id="XP_060281764.1">
    <property type="nucleotide sequence ID" value="XM_060428476.1"/>
</dbReference>
<keyword evidence="1" id="KW-0175">Coiled coil</keyword>
<feature type="compositionally biased region" description="Acidic residues" evidence="2">
    <location>
        <begin position="1962"/>
        <end position="1974"/>
    </location>
</feature>
<evidence type="ECO:0000313" key="3">
    <source>
        <dbReference type="EMBL" id="KAK1765551.1"/>
    </source>
</evidence>
<feature type="compositionally biased region" description="Basic and acidic residues" evidence="2">
    <location>
        <begin position="448"/>
        <end position="458"/>
    </location>
</feature>
<feature type="compositionally biased region" description="Polar residues" evidence="2">
    <location>
        <begin position="55"/>
        <end position="66"/>
    </location>
</feature>
<proteinExistence type="predicted"/>
<dbReference type="GO" id="GO:0005737">
    <property type="term" value="C:cytoplasm"/>
    <property type="evidence" value="ECO:0007669"/>
    <property type="project" value="TreeGrafter"/>
</dbReference>
<feature type="coiled-coil region" evidence="1">
    <location>
        <begin position="1243"/>
        <end position="1270"/>
    </location>
</feature>
<feature type="compositionally biased region" description="Basic and acidic residues" evidence="2">
    <location>
        <begin position="135"/>
        <end position="164"/>
    </location>
</feature>
<feature type="region of interest" description="Disordered" evidence="2">
    <location>
        <begin position="1"/>
        <end position="178"/>
    </location>
</feature>
<organism evidence="3 4">
    <name type="scientific">Phialemonium atrogriseum</name>
    <dbReference type="NCBI Taxonomy" id="1093897"/>
    <lineage>
        <taxon>Eukaryota</taxon>
        <taxon>Fungi</taxon>
        <taxon>Dikarya</taxon>
        <taxon>Ascomycota</taxon>
        <taxon>Pezizomycotina</taxon>
        <taxon>Sordariomycetes</taxon>
        <taxon>Sordariomycetidae</taxon>
        <taxon>Cephalothecales</taxon>
        <taxon>Cephalothecaceae</taxon>
        <taxon>Phialemonium</taxon>
    </lineage>
</organism>
<dbReference type="GeneID" id="85311663"/>
<dbReference type="Proteomes" id="UP001244011">
    <property type="component" value="Unassembled WGS sequence"/>
</dbReference>
<reference evidence="3" key="1">
    <citation type="submission" date="2023-06" db="EMBL/GenBank/DDBJ databases">
        <title>Genome-scale phylogeny and comparative genomics of the fungal order Sordariales.</title>
        <authorList>
            <consortium name="Lawrence Berkeley National Laboratory"/>
            <person name="Hensen N."/>
            <person name="Bonometti L."/>
            <person name="Westerberg I."/>
            <person name="Brannstrom I.O."/>
            <person name="Guillou S."/>
            <person name="Cros-Aarteil S."/>
            <person name="Calhoun S."/>
            <person name="Haridas S."/>
            <person name="Kuo A."/>
            <person name="Mondo S."/>
            <person name="Pangilinan J."/>
            <person name="Riley R."/>
            <person name="Labutti K."/>
            <person name="Andreopoulos B."/>
            <person name="Lipzen A."/>
            <person name="Chen C."/>
            <person name="Yanf M."/>
            <person name="Daum C."/>
            <person name="Ng V."/>
            <person name="Clum A."/>
            <person name="Steindorff A."/>
            <person name="Ohm R."/>
            <person name="Martin F."/>
            <person name="Silar P."/>
            <person name="Natvig D."/>
            <person name="Lalanne C."/>
            <person name="Gautier V."/>
            <person name="Ament-Velasquez S.L."/>
            <person name="Kruys A."/>
            <person name="Hutchinson M.I."/>
            <person name="Powell A.J."/>
            <person name="Barry K."/>
            <person name="Miller A.N."/>
            <person name="Grigoriev I.V."/>
            <person name="Debuchy R."/>
            <person name="Gladieux P."/>
            <person name="Thoren M.H."/>
            <person name="Johannesson H."/>
        </authorList>
    </citation>
    <scope>NUCLEOTIDE SEQUENCE</scope>
    <source>
        <strain evidence="3">8032-3</strain>
    </source>
</reference>
<gene>
    <name evidence="3" type="ORF">QBC33DRAFT_544658</name>
</gene>
<feature type="region of interest" description="Disordered" evidence="2">
    <location>
        <begin position="299"/>
        <end position="333"/>
    </location>
</feature>
<sequence length="2004" mass="220068">MPPFERDAPRDSDVALRHQHSASFDHGRALIPMWDSSDPERAPPPLPLNPQSPSCTSRAGTSSAIQSAHAALTEKARESALVPVLAKRMGEASPEKPSARGSSHRRMQSLQPGTVRDLSLMIESGRDSSSSTPRSPEKTDRPATPLRSRDPFVDSKADEKDDRALVSSPRPGSTITPVIRPTVRRPHHSILGENTPPQSATMLALQNMSTPSQKEPESALANITNGSTAMIRAPQSIDALSNQILSLTSIATSLQKEMSQLSRRSRDNATDLMSLKEATTSRDEDIRKSLRDLIHNMADNKPKSTTRDSYGGPFLTDGKTHSSSPFSVSKMGKVSLPRIPSPSSFAASIDRETMSTPSLYGPDTPATLALLEKILREMGTREGQELLLSRLAELADKLAGMASAEKVDELRRFVESSQDQSMVGAGGGGRGGSGPSRPRNFSFDEDDEPRRRELDYSHHPSGPGSARVERLLQDKEARRSSAPPTHAADVVNEDVLKVIRAVKDSVAQGGGLTAEVKALVRELRGEVLGMGREIGRRLDEVSVKSVGKDEPASRAEMAKVVEEGLAEMKQHIHHLVKEHRRQSTASAASRTSTVDYQEIYNAMRAALKDTQANKPQMPELSREDVIQAVKEAWENYKPEIEIEHLGLEREEILACLKEGLQTHSTRDEHPVGATREEVFKAVIEGLRHFVPPQVETPASLSRDEILDAVRECLEEFEFPVAPSAIGAEISKDDMVDAVKQGLNGIEFPSRGLGDLARGDLVDAVQEGLDSYDFPTCQAGTDLSRDDVVQAVREGLQGVDFASGSSALVPSNKDNAEIVSRLQDIMHYLQDEFRAISDEAKQNVAASGRDTEQVLDATKDGFEKLRRDIESYVDRVSGTDGREELMAGLSQSLEGFREEVAELVSRGSDNSREILRSEVESLRDAVNSSLVPASPKHADHREVLEALQDGLASLRSEIGSRPMAGINEILDALHEGLGDLRVSIDKLHNKPTDLTANDEILDALKSGLESVRSDIDVMREESKNDKALTTISANAVVPADVLKHEDIKNLEVLISQLRTKVETMEAPPPAAASGSAPLSKDDVAEMEEVLRNVQESVIGMSATRDAPSSTDAASREDVEAIETILRNTKARLDDLIDGEQAVRKEHIDVLEGLIFETRDSLGSLSSHLELLSCKEDVSAVESLVTQVVAAFDEMKERHEKALEDPEKVTKTDIDAVEAACLDIKELVGQVAKNDLASLSSKDDVASLERLVTELKDKLDSHAETNAKAFEERQAETVGVSDRVTEVKTFLEDLQGLLKGKLEEGAKGIDGISSLLETLNETIGKNATIGDDLKEMFMTIKDEFEESKAGVVGAKLETDEKLQETTDLLIEKIDERIGELVIKYEEFQVSMEDRATKGEARDLETEAAVVGTKAVADELKTLVDALGSAVTESLEKMEEASKTVFIRVEDLVNKSEENHSDDKAEHQLTRDQVGQAISTVEGLQGHVVEYQPKILETIKEVLLVVGQHYEHSKSSAVDIREKIEEAKPPEQPLLPPVEKYDDSEVRQKLDKLVDHTHEAGKAFTRLDTLDKVHQQVLQTAAEISAFIATQTQRIENEHDDREKTLQETTVVLERRLEEKQHLESTISTLREEAERLRLEKQEDGERAKREHQEEEERFRQSLREEEERLKQSLRDEEERFKDRLRDEEDRFKTTLREEEERLKLGILELRGEQEALTRQKIRLSADVSSLETALRLRREELHDMESRAEGLERRILEGVMDHSRVLLMAKANRAKGRDAMSRKRVPSQKPAAPPTAAAAAVNSSDSKPKAAFNIAMSGNRNLAASTPSGQGRRILSLNQITNNVASGGLNRSQSVRNTGGNSVRKSSWAGGGGGAGRIRGPKGYGDLDRGKENIELKESDEEEEEDQQQQQHGRIAIIGADSDLTLADSYHGQDSGDDASDADTLRRSSRGTTVITGTDSVAGTEDDYDSGDDDSASEWTESAVGTESVVTLEDGYGGNEVVLFQG</sequence>
<feature type="region of interest" description="Disordered" evidence="2">
    <location>
        <begin position="1842"/>
        <end position="1887"/>
    </location>
</feature>
<evidence type="ECO:0000256" key="1">
    <source>
        <dbReference type="SAM" id="Coils"/>
    </source>
</evidence>
<dbReference type="GO" id="GO:0032982">
    <property type="term" value="C:myosin filament"/>
    <property type="evidence" value="ECO:0007669"/>
    <property type="project" value="TreeGrafter"/>
</dbReference>
<dbReference type="GO" id="GO:0016460">
    <property type="term" value="C:myosin II complex"/>
    <property type="evidence" value="ECO:0007669"/>
    <property type="project" value="TreeGrafter"/>
</dbReference>
<accession>A0AAJ0FEG2</accession>
<feature type="region of interest" description="Disordered" evidence="2">
    <location>
        <begin position="415"/>
        <end position="467"/>
    </location>
</feature>
<feature type="compositionally biased region" description="Polar residues" evidence="2">
    <location>
        <begin position="1842"/>
        <end position="1863"/>
    </location>
</feature>
<dbReference type="PANTHER" id="PTHR45615:SF40">
    <property type="entry name" value="MYOSIN HEAVY CHAIN, NON-MUSCLE"/>
    <property type="match status" value="1"/>
</dbReference>
<feature type="compositionally biased region" description="Gly residues" evidence="2">
    <location>
        <begin position="424"/>
        <end position="434"/>
    </location>
</feature>
<comment type="caution">
    <text evidence="3">The sequence shown here is derived from an EMBL/GenBank/DDBJ whole genome shotgun (WGS) entry which is preliminary data.</text>
</comment>
<feature type="region of interest" description="Disordered" evidence="2">
    <location>
        <begin position="1924"/>
        <end position="1984"/>
    </location>
</feature>
<evidence type="ECO:0000256" key="2">
    <source>
        <dbReference type="SAM" id="MobiDB-lite"/>
    </source>
</evidence>
<feature type="compositionally biased region" description="Basic and acidic residues" evidence="2">
    <location>
        <begin position="1"/>
        <end position="16"/>
    </location>
</feature>
<dbReference type="GO" id="GO:0000146">
    <property type="term" value="F:microfilament motor activity"/>
    <property type="evidence" value="ECO:0007669"/>
    <property type="project" value="TreeGrafter"/>
</dbReference>
<feature type="region of interest" description="Disordered" evidence="2">
    <location>
        <begin position="1635"/>
        <end position="1660"/>
    </location>
</feature>
<name>A0AAJ0FEG2_9PEZI</name>
<dbReference type="PANTHER" id="PTHR45615">
    <property type="entry name" value="MYOSIN HEAVY CHAIN, NON-MUSCLE"/>
    <property type="match status" value="1"/>
</dbReference>
<dbReference type="EMBL" id="MU839015">
    <property type="protein sequence ID" value="KAK1765551.1"/>
    <property type="molecule type" value="Genomic_DNA"/>
</dbReference>